<dbReference type="RefSeq" id="XP_016210844.1">
    <property type="nucleotide sequence ID" value="XM_016361269.1"/>
</dbReference>
<feature type="compositionally biased region" description="Polar residues" evidence="3">
    <location>
        <begin position="55"/>
        <end position="70"/>
    </location>
</feature>
<dbReference type="InterPro" id="IPR018502">
    <property type="entry name" value="Annexin_repeat"/>
</dbReference>
<dbReference type="InterPro" id="IPR037104">
    <property type="entry name" value="Annexin_sf"/>
</dbReference>
<evidence type="ECO:0000313" key="4">
    <source>
        <dbReference type="EMBL" id="KIW00975.1"/>
    </source>
</evidence>
<dbReference type="PANTHER" id="PTHR10502:SF107">
    <property type="entry name" value="ANNEXIN ANXC4 (AFU_ORTHOLOGUE AFUA_3G07020)"/>
    <property type="match status" value="1"/>
</dbReference>
<dbReference type="STRING" id="253628.A0A0D2A3J2"/>
<reference evidence="4 5" key="1">
    <citation type="submission" date="2015-01" db="EMBL/GenBank/DDBJ databases">
        <title>The Genome Sequence of Ochroconis gallopava CBS43764.</title>
        <authorList>
            <consortium name="The Broad Institute Genomics Platform"/>
            <person name="Cuomo C."/>
            <person name="de Hoog S."/>
            <person name="Gorbushina A."/>
            <person name="Stielow B."/>
            <person name="Teixiera M."/>
            <person name="Abouelleil A."/>
            <person name="Chapman S.B."/>
            <person name="Priest M."/>
            <person name="Young S.K."/>
            <person name="Wortman J."/>
            <person name="Nusbaum C."/>
            <person name="Birren B."/>
        </authorList>
    </citation>
    <scope>NUCLEOTIDE SEQUENCE [LARGE SCALE GENOMIC DNA]</scope>
    <source>
        <strain evidence="4 5">CBS 43764</strain>
    </source>
</reference>
<dbReference type="PANTHER" id="PTHR10502">
    <property type="entry name" value="ANNEXIN"/>
    <property type="match status" value="1"/>
</dbReference>
<feature type="region of interest" description="Disordered" evidence="3">
    <location>
        <begin position="95"/>
        <end position="267"/>
    </location>
</feature>
<dbReference type="GO" id="GO:0005886">
    <property type="term" value="C:plasma membrane"/>
    <property type="evidence" value="ECO:0007669"/>
    <property type="project" value="TreeGrafter"/>
</dbReference>
<protein>
    <recommendedName>
        <fullName evidence="6">Annexin</fullName>
    </recommendedName>
</protein>
<dbReference type="VEuPathDB" id="FungiDB:PV09_07498"/>
<evidence type="ECO:0008006" key="6">
    <source>
        <dbReference type="Google" id="ProtNLM"/>
    </source>
</evidence>
<evidence type="ECO:0000256" key="1">
    <source>
        <dbReference type="ARBA" id="ARBA00022737"/>
    </source>
</evidence>
<dbReference type="EMBL" id="KN847558">
    <property type="protein sequence ID" value="KIW00975.1"/>
    <property type="molecule type" value="Genomic_DNA"/>
</dbReference>
<feature type="compositionally biased region" description="Low complexity" evidence="3">
    <location>
        <begin position="38"/>
        <end position="48"/>
    </location>
</feature>
<feature type="compositionally biased region" description="Pro residues" evidence="3">
    <location>
        <begin position="158"/>
        <end position="170"/>
    </location>
</feature>
<name>A0A0D2A3J2_9PEZI</name>
<dbReference type="GeneID" id="27315471"/>
<dbReference type="Gene3D" id="1.10.220.10">
    <property type="entry name" value="Annexin"/>
    <property type="match status" value="3"/>
</dbReference>
<feature type="compositionally biased region" description="Pro residues" evidence="3">
    <location>
        <begin position="123"/>
        <end position="151"/>
    </location>
</feature>
<dbReference type="Proteomes" id="UP000053259">
    <property type="component" value="Unassembled WGS sequence"/>
</dbReference>
<evidence type="ECO:0000313" key="5">
    <source>
        <dbReference type="Proteomes" id="UP000053259"/>
    </source>
</evidence>
<accession>A0A0D2A3J2</accession>
<dbReference type="GO" id="GO:0005634">
    <property type="term" value="C:nucleus"/>
    <property type="evidence" value="ECO:0007669"/>
    <property type="project" value="TreeGrafter"/>
</dbReference>
<dbReference type="Pfam" id="PF00191">
    <property type="entry name" value="Annexin"/>
    <property type="match status" value="1"/>
</dbReference>
<proteinExistence type="predicted"/>
<dbReference type="GO" id="GO:0005737">
    <property type="term" value="C:cytoplasm"/>
    <property type="evidence" value="ECO:0007669"/>
    <property type="project" value="TreeGrafter"/>
</dbReference>
<sequence length="672" mass="74873">MAHTSDDSDVDSDEITMGGYTDLPPEQRPGYKPPKNPNAPAYTTTPYPQWGHNAPSATSYTAVPTRNAPTGSGGGVKFSELKGGFTYTAKPVVKPKKQPTMADMPVPPPQFPGYGAPSTAQMPLPPPPPMPAPPGGFDAIPPPPMPGPPPRGRALSDLPPPPPMPMPMPPSGSRGYDELPPPPGASQIPKGAVIKEVTPGGMKPPSPPKGGLRPHSASFGGGGGRPNLRAPSPSGLGSRMNRLSVSGDRPDIHNVMAGGRPPGSPLLEAYRGTYQQMSPMPSPLMMGRRYEDDDIDDLEPLDRRSSHRDGGRRGSSPKKKPKKSITIYNEQAEEEARAIAQELSSSKPNLEVLIDILPVLSHDQILELRTEYKRVCKIQGLGINIAKHIKLKLHGNFCKICYVTALGRWESEGYWANFWYQSNSSRRELLIESLMGRSNAEIRLIKDAFKDKRYNDDLVRCMDKELKADKFRMAILKALDEQRQEENEQWSIEYRNRDVDDLYKALHRREGGESAILDIVITRSDAHLKEVLKTYERKYGKNFAKEALRKSGNLVGEVVAHILNGVINRPARDAMLLHHALQDLAPTESPRSSRADVNPRSSRSDVRDPPRKDRYELLISRLVRLHWDRMHFMRVKLEYRDKYGHYVEEDIEDYVRGEDFKEFCLVMCESAK</sequence>
<dbReference type="GO" id="GO:0005509">
    <property type="term" value="F:calcium ion binding"/>
    <property type="evidence" value="ECO:0007669"/>
    <property type="project" value="InterPro"/>
</dbReference>
<evidence type="ECO:0000256" key="3">
    <source>
        <dbReference type="SAM" id="MobiDB-lite"/>
    </source>
</evidence>
<feature type="region of interest" description="Disordered" evidence="3">
    <location>
        <begin position="586"/>
        <end position="609"/>
    </location>
</feature>
<keyword evidence="5" id="KW-1185">Reference proteome</keyword>
<dbReference type="AlphaFoldDB" id="A0A0D2A3J2"/>
<organism evidence="4 5">
    <name type="scientific">Verruconis gallopava</name>
    <dbReference type="NCBI Taxonomy" id="253628"/>
    <lineage>
        <taxon>Eukaryota</taxon>
        <taxon>Fungi</taxon>
        <taxon>Dikarya</taxon>
        <taxon>Ascomycota</taxon>
        <taxon>Pezizomycotina</taxon>
        <taxon>Dothideomycetes</taxon>
        <taxon>Pleosporomycetidae</taxon>
        <taxon>Venturiales</taxon>
        <taxon>Sympoventuriaceae</taxon>
        <taxon>Verruconis</taxon>
    </lineage>
</organism>
<feature type="region of interest" description="Disordered" evidence="3">
    <location>
        <begin position="294"/>
        <end position="325"/>
    </location>
</feature>
<dbReference type="HOGENOM" id="CLU_012466_0_0_1"/>
<dbReference type="GO" id="GO:0001786">
    <property type="term" value="F:phosphatidylserine binding"/>
    <property type="evidence" value="ECO:0007669"/>
    <property type="project" value="TreeGrafter"/>
</dbReference>
<gene>
    <name evidence="4" type="ORF">PV09_07498</name>
</gene>
<dbReference type="GO" id="GO:0012506">
    <property type="term" value="C:vesicle membrane"/>
    <property type="evidence" value="ECO:0007669"/>
    <property type="project" value="TreeGrafter"/>
</dbReference>
<keyword evidence="1" id="KW-0677">Repeat</keyword>
<dbReference type="GO" id="GO:0005544">
    <property type="term" value="F:calcium-dependent phospholipid binding"/>
    <property type="evidence" value="ECO:0007669"/>
    <property type="project" value="InterPro"/>
</dbReference>
<dbReference type="InParanoid" id="A0A0D2A3J2"/>
<dbReference type="OrthoDB" id="2134400at2759"/>
<evidence type="ECO:0000256" key="2">
    <source>
        <dbReference type="ARBA" id="ARBA00023216"/>
    </source>
</evidence>
<feature type="region of interest" description="Disordered" evidence="3">
    <location>
        <begin position="1"/>
        <end position="81"/>
    </location>
</feature>
<dbReference type="SUPFAM" id="SSF47874">
    <property type="entry name" value="Annexin"/>
    <property type="match status" value="1"/>
</dbReference>
<feature type="compositionally biased region" description="Basic and acidic residues" evidence="3">
    <location>
        <begin position="300"/>
        <end position="312"/>
    </location>
</feature>
<keyword evidence="2" id="KW-0041">Annexin</keyword>